<keyword evidence="3" id="KW-1185">Reference proteome</keyword>
<dbReference type="Proteomes" id="UP000026961">
    <property type="component" value="Chromosome 10"/>
</dbReference>
<dbReference type="Gramene" id="OGLUM10G16910.1">
    <property type="protein sequence ID" value="OGLUM10G16910.1"/>
    <property type="gene ID" value="OGLUM10G16910"/>
</dbReference>
<feature type="compositionally biased region" description="Basic residues" evidence="1">
    <location>
        <begin position="99"/>
        <end position="110"/>
    </location>
</feature>
<protein>
    <submittedName>
        <fullName evidence="2">Uncharacterized protein</fullName>
    </submittedName>
</protein>
<name>A0A0E0BD45_9ORYZ</name>
<proteinExistence type="predicted"/>
<feature type="region of interest" description="Disordered" evidence="1">
    <location>
        <begin position="87"/>
        <end position="110"/>
    </location>
</feature>
<dbReference type="AlphaFoldDB" id="A0A0E0BD45"/>
<dbReference type="EnsemblPlants" id="OGLUM10G16910.1">
    <property type="protein sequence ID" value="OGLUM10G16910.1"/>
    <property type="gene ID" value="OGLUM10G16910"/>
</dbReference>
<dbReference type="HOGENOM" id="CLU_1973964_0_0_1"/>
<reference evidence="2" key="2">
    <citation type="submission" date="2018-05" db="EMBL/GenBank/DDBJ databases">
        <title>OgluRS3 (Oryza glumaepatula Reference Sequence Version 3).</title>
        <authorList>
            <person name="Zhang J."/>
            <person name="Kudrna D."/>
            <person name="Lee S."/>
            <person name="Talag J."/>
            <person name="Welchert J."/>
            <person name="Wing R.A."/>
        </authorList>
    </citation>
    <scope>NUCLEOTIDE SEQUENCE [LARGE SCALE GENOMIC DNA]</scope>
</reference>
<organism evidence="2">
    <name type="scientific">Oryza glumipatula</name>
    <dbReference type="NCBI Taxonomy" id="40148"/>
    <lineage>
        <taxon>Eukaryota</taxon>
        <taxon>Viridiplantae</taxon>
        <taxon>Streptophyta</taxon>
        <taxon>Embryophyta</taxon>
        <taxon>Tracheophyta</taxon>
        <taxon>Spermatophyta</taxon>
        <taxon>Magnoliopsida</taxon>
        <taxon>Liliopsida</taxon>
        <taxon>Poales</taxon>
        <taxon>Poaceae</taxon>
        <taxon>BOP clade</taxon>
        <taxon>Oryzoideae</taxon>
        <taxon>Oryzeae</taxon>
        <taxon>Oryzinae</taxon>
        <taxon>Oryza</taxon>
    </lineage>
</organism>
<accession>A0A0E0BD45</accession>
<evidence type="ECO:0000313" key="3">
    <source>
        <dbReference type="Proteomes" id="UP000026961"/>
    </source>
</evidence>
<sequence length="127" mass="14112">MPNLIVAISVFFFKLGVYRDRKDFTFEAKREGKGAHRLDVDPVDEQAAALAAAGAVRDGEVRGGERNRQQEHGLRALPLRCRRDAAAREHGGGSLGQHVGHRPRHARRHHPQISERAAVIGHVYGNR</sequence>
<reference evidence="2" key="1">
    <citation type="submission" date="2015-04" db="UniProtKB">
        <authorList>
            <consortium name="EnsemblPlants"/>
        </authorList>
    </citation>
    <scope>IDENTIFICATION</scope>
</reference>
<evidence type="ECO:0000313" key="2">
    <source>
        <dbReference type="EnsemblPlants" id="OGLUM10G16910.1"/>
    </source>
</evidence>
<evidence type="ECO:0000256" key="1">
    <source>
        <dbReference type="SAM" id="MobiDB-lite"/>
    </source>
</evidence>